<dbReference type="KEGG" id="vg:55609216"/>
<reference evidence="1 2" key="1">
    <citation type="submission" date="2018-06" db="EMBL/GenBank/DDBJ databases">
        <authorList>
            <person name="Moussa A."/>
            <person name="Couoh J.M."/>
            <person name="Harbem L."/>
            <person name="Okocha J.C."/>
            <person name="Taylor D."/>
            <person name="Teutsch A.B."/>
            <person name="Smith B.R."/>
            <person name="Suri N."/>
            <person name="Layton S.R."/>
            <person name="Kim T."/>
            <person name="Hughes L.E."/>
            <person name="Garlena R.A."/>
            <person name="Russell D.A."/>
            <person name="Pope W.H."/>
            <person name="Jacobs-Sera D."/>
            <person name="Hatfull G.F."/>
        </authorList>
    </citation>
    <scope>NUCLEOTIDE SEQUENCE [LARGE SCALE GENOMIC DNA]</scope>
</reference>
<dbReference type="PANTHER" id="PTHR38440">
    <property type="entry name" value="UPF0398 PROTEIN YPSA"/>
    <property type="match status" value="1"/>
</dbReference>
<evidence type="ECO:0000313" key="2">
    <source>
        <dbReference type="Proteomes" id="UP000259354"/>
    </source>
</evidence>
<dbReference type="Gene3D" id="3.40.50.450">
    <property type="match status" value="1"/>
</dbReference>
<sequence length="163" mass="18601">MVWVGITGHRPERLEDHEDAVKELISEALQHYGATRLFQGMAAGVDLWSAKEAWKLKIPYTACKPWAGHLPRVGDMIEYTKVIKHADQIVDVSPHFEYPGPWVYGKRNEFIVDSARAMIAVWDGQPYGGTYHCISYAWSKSIPVLRIDPEEREIGYVSEEVPF</sequence>
<organism evidence="1 2">
    <name type="scientific">Streptomyces phage Annadreamy</name>
    <dbReference type="NCBI Taxonomy" id="2250335"/>
    <lineage>
        <taxon>Viruses</taxon>
        <taxon>Duplodnaviria</taxon>
        <taxon>Heunggongvirae</taxon>
        <taxon>Uroviricota</taxon>
        <taxon>Caudoviricetes</taxon>
        <taxon>Stanwilliamsviridae</taxon>
        <taxon>Loccivirinae</taxon>
        <taxon>Annadreamyvirus</taxon>
        <taxon>Annadreamyvirus annadreamy</taxon>
    </lineage>
</organism>
<dbReference type="InterPro" id="IPR010697">
    <property type="entry name" value="YspA"/>
</dbReference>
<name>A0A345GTC1_9CAUD</name>
<dbReference type="RefSeq" id="YP_009839039.1">
    <property type="nucleotide sequence ID" value="NC_048719.1"/>
</dbReference>
<evidence type="ECO:0000313" key="1">
    <source>
        <dbReference type="EMBL" id="AXG66193.1"/>
    </source>
</evidence>
<dbReference type="GeneID" id="55609216"/>
<dbReference type="PANTHER" id="PTHR38440:SF1">
    <property type="entry name" value="UPF0398 PROTEIN SPR0331"/>
    <property type="match status" value="1"/>
</dbReference>
<dbReference type="SUPFAM" id="SSF102405">
    <property type="entry name" value="MCP/YpsA-like"/>
    <property type="match status" value="1"/>
</dbReference>
<keyword evidence="2" id="KW-1185">Reference proteome</keyword>
<dbReference type="Proteomes" id="UP000259354">
    <property type="component" value="Segment"/>
</dbReference>
<gene>
    <name evidence="1" type="primary">73</name>
    <name evidence="1" type="ORF">SEA_ANNADREAMY_73</name>
</gene>
<dbReference type="EMBL" id="MH536811">
    <property type="protein sequence ID" value="AXG66193.1"/>
    <property type="molecule type" value="Genomic_DNA"/>
</dbReference>
<proteinExistence type="predicted"/>
<accession>A0A345GTC1</accession>
<protein>
    <submittedName>
        <fullName evidence="1">DprA-like ssDNA binding protein</fullName>
    </submittedName>
</protein>
<dbReference type="Pfam" id="PF06908">
    <property type="entry name" value="YpsA"/>
    <property type="match status" value="1"/>
</dbReference>